<proteinExistence type="predicted"/>
<name>A0ABN9RBY4_9DINO</name>
<feature type="non-terminal residue" evidence="2">
    <location>
        <position position="1"/>
    </location>
</feature>
<reference evidence="2" key="1">
    <citation type="submission" date="2023-10" db="EMBL/GenBank/DDBJ databases">
        <authorList>
            <person name="Chen Y."/>
            <person name="Shah S."/>
            <person name="Dougan E. K."/>
            <person name="Thang M."/>
            <person name="Chan C."/>
        </authorList>
    </citation>
    <scope>NUCLEOTIDE SEQUENCE [LARGE SCALE GENOMIC DNA]</scope>
</reference>
<evidence type="ECO:0000256" key="1">
    <source>
        <dbReference type="SAM" id="MobiDB-lite"/>
    </source>
</evidence>
<feature type="non-terminal residue" evidence="2">
    <location>
        <position position="451"/>
    </location>
</feature>
<feature type="region of interest" description="Disordered" evidence="1">
    <location>
        <begin position="208"/>
        <end position="238"/>
    </location>
</feature>
<comment type="caution">
    <text evidence="2">The sequence shown here is derived from an EMBL/GenBank/DDBJ whole genome shotgun (WGS) entry which is preliminary data.</text>
</comment>
<gene>
    <name evidence="2" type="ORF">PCOR1329_LOCUS18699</name>
</gene>
<evidence type="ECO:0000313" key="3">
    <source>
        <dbReference type="Proteomes" id="UP001189429"/>
    </source>
</evidence>
<protein>
    <submittedName>
        <fullName evidence="2">Uncharacterized protein</fullName>
    </submittedName>
</protein>
<sequence>FKCNYEWRDQCLRCGKDKGGPSQRVVQPRGVWAGGVSPSVRAPKPKGLPPLTDEQVRAYAAMDPAAYEAVAGTLTQSARDRILHQRGLLSGDPQLVSRAAQKESDVLTDRLGKVQKKFDKAQENLQRAVRWAAEVGAELEGLQQQQKEAAARGAAALARVGGAAAAAPCTPPGQCDGLLQQARLLGDIELEAELTEVAAQLAHAQQELQAKAAQAQHPPPAAPAGTAPSGGAQPGAASAGLPSGCGFAAAGSAGAGQHAPPAADTVGGADHDVRARAWASRNEQKLLEACASAVGDDDDMDLDEGAKRAIKQRAIELFGQEQALRKTGWKAAINPAVRAGAADGASDSLAGLSGGTMIATPARYGLSQPEGLSHCVCPARASLLHLSHGPKGGLLVGTMYLHDSEDLSERNWRIFCDMGQAVKSSGLPFILSADWQVTPEELMESGWVAGI</sequence>
<dbReference type="Proteomes" id="UP001189429">
    <property type="component" value="Unassembled WGS sequence"/>
</dbReference>
<keyword evidence="3" id="KW-1185">Reference proteome</keyword>
<evidence type="ECO:0000313" key="2">
    <source>
        <dbReference type="EMBL" id="CAK0815386.1"/>
    </source>
</evidence>
<dbReference type="EMBL" id="CAUYUJ010005901">
    <property type="protein sequence ID" value="CAK0815386.1"/>
    <property type="molecule type" value="Genomic_DNA"/>
</dbReference>
<feature type="compositionally biased region" description="Low complexity" evidence="1">
    <location>
        <begin position="223"/>
        <end position="238"/>
    </location>
</feature>
<organism evidence="2 3">
    <name type="scientific">Prorocentrum cordatum</name>
    <dbReference type="NCBI Taxonomy" id="2364126"/>
    <lineage>
        <taxon>Eukaryota</taxon>
        <taxon>Sar</taxon>
        <taxon>Alveolata</taxon>
        <taxon>Dinophyceae</taxon>
        <taxon>Prorocentrales</taxon>
        <taxon>Prorocentraceae</taxon>
        <taxon>Prorocentrum</taxon>
    </lineage>
</organism>
<accession>A0ABN9RBY4</accession>